<dbReference type="PANTHER" id="PTHR30255">
    <property type="entry name" value="SINGLE-STRANDED-DNA-SPECIFIC EXONUCLEASE RECJ"/>
    <property type="match status" value="1"/>
</dbReference>
<dbReference type="OrthoDB" id="9809852at2"/>
<sequence>MSETLELKSTGGAKKKLTIKNRCFSNNIVNIGNVKLFEATQKILENRNIKTQSQIKNFLYPSLSQLYNPFLLKDMDIAIDRIARAVYNSERIFIVGDYDTDGVTSTSLLLRFFKEIGVKAGFYIPTRDDGYGLSLEAIKKAINEKAKLIITVDNGITSIDEVEFAKTVGIDVIITDHHEPQDVLPKAFAVVDPKRNDSKFPFKELSGVGVAFNLIMALRNKLRKDGFFRGKGEPNLKKYLDLVALGTLADIVPLLDENRVCVKIGLFNKNHSTVGLELLKKVSGIEGCLTSKHVGFVIAPRINAAGRLSDASIVVDMFLKDDAKEAETIALKLEEINNQRRKLQLKIINEVEKYARNLSSNVIVAAKEGWHKGVIGIVANAIAYKFKKPTIIISKENKISIGSGRSIGEIDLFSAIKETSDILERFGGHKMAVGITIKNDRIEEFSERLNEIISTKYSEESATAKYEADCEVLLSIFNRRFVEELSLLEPHGPLNEEPLFFARNVVVKDEAMILDKYPKYLLDDGTSSLWMVSFEGVKLDVGGVYDVLFSAYIKNGYMSFSLKDAFYVI</sequence>
<comment type="similarity">
    <text evidence="1">Belongs to the RecJ family.</text>
</comment>
<dbReference type="SUPFAM" id="SSF64182">
    <property type="entry name" value="DHH phosphoesterases"/>
    <property type="match status" value="1"/>
</dbReference>
<dbReference type="InterPro" id="IPR041122">
    <property type="entry name" value="RecJ_OB"/>
</dbReference>
<evidence type="ECO:0000313" key="11">
    <source>
        <dbReference type="Proteomes" id="UP000008139"/>
    </source>
</evidence>
<dbReference type="KEGG" id="hmr:Hipma_0863"/>
<dbReference type="EMBL" id="CP002606">
    <property type="protein sequence ID" value="AEA33833.1"/>
    <property type="molecule type" value="Genomic_DNA"/>
</dbReference>
<dbReference type="InParanoid" id="F2LVP9"/>
<dbReference type="InterPro" id="IPR001667">
    <property type="entry name" value="DDH_dom"/>
</dbReference>
<proteinExistence type="inferred from homology"/>
<evidence type="ECO:0000313" key="10">
    <source>
        <dbReference type="EMBL" id="AEA33833.1"/>
    </source>
</evidence>
<dbReference type="InterPro" id="IPR004610">
    <property type="entry name" value="RecJ"/>
</dbReference>
<reference evidence="10 11" key="1">
    <citation type="journal article" date="2011" name="Stand. Genomic Sci.">
        <title>Complete genome sequence of the thermophilic sulfur-reducer Hippea maritima type strain (MH(2)).</title>
        <authorList>
            <person name="Huntemann M."/>
            <person name="Lu M."/>
            <person name="Nolan M."/>
            <person name="Lapidus A."/>
            <person name="Lucas S."/>
            <person name="Hammon N."/>
            <person name="Deshpande S."/>
            <person name="Cheng J.F."/>
            <person name="Tapia R."/>
            <person name="Han C."/>
            <person name="Goodwin L."/>
            <person name="Pitluck S."/>
            <person name="Liolios K."/>
            <person name="Pagani I."/>
            <person name="Ivanova N."/>
            <person name="Ovchinikova G."/>
            <person name="Pati A."/>
            <person name="Chen A."/>
            <person name="Palaniappan K."/>
            <person name="Land M."/>
            <person name="Hauser L."/>
            <person name="Jeffries C.D."/>
            <person name="Detter J.C."/>
            <person name="Brambilla E.M."/>
            <person name="Rohde M."/>
            <person name="Spring S."/>
            <person name="Goker M."/>
            <person name="Woyke T."/>
            <person name="Bristow J."/>
            <person name="Eisen J.A."/>
            <person name="Markowitz V."/>
            <person name="Hugenholtz P."/>
            <person name="Kyrpides N.C."/>
            <person name="Klenk H.P."/>
            <person name="Mavromatis K."/>
        </authorList>
    </citation>
    <scope>NUCLEOTIDE SEQUENCE [LARGE SCALE GENOMIC DNA]</scope>
    <source>
        <strain evidence="11">ATCC 700847 / DSM 10411 / MH2</strain>
    </source>
</reference>
<evidence type="ECO:0000256" key="2">
    <source>
        <dbReference type="ARBA" id="ARBA00019841"/>
    </source>
</evidence>
<accession>F2LVP9</accession>
<gene>
    <name evidence="10" type="ordered locus">Hipma_0863</name>
</gene>
<feature type="domain" description="DDH" evidence="7">
    <location>
        <begin position="91"/>
        <end position="247"/>
    </location>
</feature>
<reference evidence="11" key="2">
    <citation type="submission" date="2011-03" db="EMBL/GenBank/DDBJ databases">
        <title>The complete genome of Hippea maritima DSM 10411.</title>
        <authorList>
            <consortium name="US DOE Joint Genome Institute (JGI-PGF)"/>
            <person name="Lucas S."/>
            <person name="Copeland A."/>
            <person name="Lapidus A."/>
            <person name="Bruce D."/>
            <person name="Goodwin L."/>
            <person name="Pitluck S."/>
            <person name="Peters L."/>
            <person name="Kyrpides N."/>
            <person name="Mavromatis K."/>
            <person name="Pagani I."/>
            <person name="Ivanova N."/>
            <person name="Mikhailova N."/>
            <person name="Lu M."/>
            <person name="Detter J.C."/>
            <person name="Tapia R."/>
            <person name="Han C."/>
            <person name="Land M."/>
            <person name="Hauser L."/>
            <person name="Markowitz V."/>
            <person name="Cheng J.-F."/>
            <person name="Hugenholtz P."/>
            <person name="Woyke T."/>
            <person name="Wu D."/>
            <person name="Spring S."/>
            <person name="Schroeder M."/>
            <person name="Brambilla E."/>
            <person name="Klenk H.-P."/>
            <person name="Eisen J.A."/>
        </authorList>
    </citation>
    <scope>NUCLEOTIDE SEQUENCE [LARGE SCALE GENOMIC DNA]</scope>
    <source>
        <strain evidence="11">ATCC 700847 / DSM 10411 / MH2</strain>
    </source>
</reference>
<name>F2LVP9_HIPMA</name>
<keyword evidence="4" id="KW-0378">Hydrolase</keyword>
<dbReference type="RefSeq" id="WP_013681874.1">
    <property type="nucleotide sequence ID" value="NC_015318.1"/>
</dbReference>
<dbReference type="Gene3D" id="3.10.310.30">
    <property type="match status" value="1"/>
</dbReference>
<dbReference type="InterPro" id="IPR038763">
    <property type="entry name" value="DHH_sf"/>
</dbReference>
<feature type="domain" description="RecJ OB" evidence="9">
    <location>
        <begin position="469"/>
        <end position="538"/>
    </location>
</feature>
<dbReference type="PANTHER" id="PTHR30255:SF2">
    <property type="entry name" value="SINGLE-STRANDED-DNA-SPECIFIC EXONUCLEASE RECJ"/>
    <property type="match status" value="1"/>
</dbReference>
<evidence type="ECO:0000256" key="6">
    <source>
        <dbReference type="SAM" id="Coils"/>
    </source>
</evidence>
<protein>
    <recommendedName>
        <fullName evidence="2">Single-stranded-DNA-specific exonuclease RecJ</fullName>
    </recommendedName>
</protein>
<dbReference type="GO" id="GO:0008409">
    <property type="term" value="F:5'-3' exonuclease activity"/>
    <property type="evidence" value="ECO:0007669"/>
    <property type="project" value="InterPro"/>
</dbReference>
<evidence type="ECO:0000256" key="1">
    <source>
        <dbReference type="ARBA" id="ARBA00005915"/>
    </source>
</evidence>
<dbReference type="NCBIfam" id="TIGR00644">
    <property type="entry name" value="recJ"/>
    <property type="match status" value="1"/>
</dbReference>
<keyword evidence="5 10" id="KW-0269">Exonuclease</keyword>
<evidence type="ECO:0000259" key="8">
    <source>
        <dbReference type="Pfam" id="PF02272"/>
    </source>
</evidence>
<dbReference type="Gene3D" id="3.90.1640.30">
    <property type="match status" value="1"/>
</dbReference>
<dbReference type="HOGENOM" id="CLU_009736_5_2_7"/>
<dbReference type="GO" id="GO:0006281">
    <property type="term" value="P:DNA repair"/>
    <property type="evidence" value="ECO:0007669"/>
    <property type="project" value="InterPro"/>
</dbReference>
<dbReference type="STRING" id="760142.Hipma_0863"/>
<feature type="domain" description="DHHA1" evidence="8">
    <location>
        <begin position="361"/>
        <end position="454"/>
    </location>
</feature>
<dbReference type="InterPro" id="IPR051673">
    <property type="entry name" value="SSDNA_exonuclease_RecJ"/>
</dbReference>
<keyword evidence="11" id="KW-1185">Reference proteome</keyword>
<dbReference type="FunCoup" id="F2LVP9">
    <property type="interactions" value="324"/>
</dbReference>
<dbReference type="Pfam" id="PF17768">
    <property type="entry name" value="RecJ_OB"/>
    <property type="match status" value="1"/>
</dbReference>
<keyword evidence="3" id="KW-0540">Nuclease</keyword>
<evidence type="ECO:0000259" key="7">
    <source>
        <dbReference type="Pfam" id="PF01368"/>
    </source>
</evidence>
<dbReference type="Proteomes" id="UP000008139">
    <property type="component" value="Chromosome"/>
</dbReference>
<dbReference type="GO" id="GO:0003676">
    <property type="term" value="F:nucleic acid binding"/>
    <property type="evidence" value="ECO:0007669"/>
    <property type="project" value="InterPro"/>
</dbReference>
<dbReference type="GO" id="GO:0006310">
    <property type="term" value="P:DNA recombination"/>
    <property type="evidence" value="ECO:0007669"/>
    <property type="project" value="InterPro"/>
</dbReference>
<dbReference type="AlphaFoldDB" id="F2LVP9"/>
<dbReference type="Pfam" id="PF01368">
    <property type="entry name" value="DHH"/>
    <property type="match status" value="1"/>
</dbReference>
<evidence type="ECO:0000256" key="4">
    <source>
        <dbReference type="ARBA" id="ARBA00022801"/>
    </source>
</evidence>
<feature type="coiled-coil region" evidence="6">
    <location>
        <begin position="326"/>
        <end position="353"/>
    </location>
</feature>
<evidence type="ECO:0000259" key="9">
    <source>
        <dbReference type="Pfam" id="PF17768"/>
    </source>
</evidence>
<dbReference type="eggNOG" id="COG0608">
    <property type="taxonomic scope" value="Bacteria"/>
</dbReference>
<evidence type="ECO:0000256" key="3">
    <source>
        <dbReference type="ARBA" id="ARBA00022722"/>
    </source>
</evidence>
<dbReference type="Pfam" id="PF02272">
    <property type="entry name" value="DHHA1"/>
    <property type="match status" value="1"/>
</dbReference>
<evidence type="ECO:0000256" key="5">
    <source>
        <dbReference type="ARBA" id="ARBA00022839"/>
    </source>
</evidence>
<dbReference type="InterPro" id="IPR003156">
    <property type="entry name" value="DHHA1_dom"/>
</dbReference>
<organism evidence="10 11">
    <name type="scientific">Hippea maritima (strain ATCC 700847 / DSM 10411 / MH2)</name>
    <dbReference type="NCBI Taxonomy" id="760142"/>
    <lineage>
        <taxon>Bacteria</taxon>
        <taxon>Pseudomonadati</taxon>
        <taxon>Campylobacterota</taxon>
        <taxon>Desulfurellia</taxon>
        <taxon>Desulfurellales</taxon>
        <taxon>Hippeaceae</taxon>
        <taxon>Hippea</taxon>
    </lineage>
</organism>
<keyword evidence="6" id="KW-0175">Coiled coil</keyword>